<dbReference type="InterPro" id="IPR003661">
    <property type="entry name" value="HisK_dim/P_dom"/>
</dbReference>
<feature type="transmembrane region" description="Helical" evidence="11">
    <location>
        <begin position="95"/>
        <end position="115"/>
    </location>
</feature>
<dbReference type="Pfam" id="PF00512">
    <property type="entry name" value="HisKA"/>
    <property type="match status" value="1"/>
</dbReference>
<dbReference type="CDD" id="cd16922">
    <property type="entry name" value="HATPase_EvgS-ArcB-TorS-like"/>
    <property type="match status" value="1"/>
</dbReference>
<dbReference type="PANTHER" id="PTHR43047:SF72">
    <property type="entry name" value="OSMOSENSING HISTIDINE PROTEIN KINASE SLN1"/>
    <property type="match status" value="1"/>
</dbReference>
<feature type="domain" description="Histidine kinase" evidence="12">
    <location>
        <begin position="672"/>
        <end position="891"/>
    </location>
</feature>
<feature type="transmembrane region" description="Helical" evidence="11">
    <location>
        <begin position="194"/>
        <end position="218"/>
    </location>
</feature>
<dbReference type="NCBIfam" id="TIGR00229">
    <property type="entry name" value="sensory_box"/>
    <property type="match status" value="1"/>
</dbReference>
<dbReference type="InterPro" id="IPR004358">
    <property type="entry name" value="Sig_transdc_His_kin-like_C"/>
</dbReference>
<dbReference type="InterPro" id="IPR003594">
    <property type="entry name" value="HATPase_dom"/>
</dbReference>
<dbReference type="CDD" id="cd00082">
    <property type="entry name" value="HisKA"/>
    <property type="match status" value="1"/>
</dbReference>
<dbReference type="InterPro" id="IPR000014">
    <property type="entry name" value="PAS"/>
</dbReference>
<feature type="domain" description="PAC" evidence="14">
    <location>
        <begin position="588"/>
        <end position="640"/>
    </location>
</feature>
<dbReference type="PANTHER" id="PTHR43047">
    <property type="entry name" value="TWO-COMPONENT HISTIDINE PROTEIN KINASE"/>
    <property type="match status" value="1"/>
</dbReference>
<dbReference type="GO" id="GO:0000155">
    <property type="term" value="F:phosphorelay sensor kinase activity"/>
    <property type="evidence" value="ECO:0007669"/>
    <property type="project" value="InterPro"/>
</dbReference>
<dbReference type="InterPro" id="IPR042240">
    <property type="entry name" value="CHASE_sf"/>
</dbReference>
<feature type="transmembrane region" description="Helical" evidence="11">
    <location>
        <begin position="28"/>
        <end position="49"/>
    </location>
</feature>
<comment type="catalytic activity">
    <reaction evidence="1">
        <text>ATP + protein L-histidine = ADP + protein N-phospho-L-histidine.</text>
        <dbReference type="EC" id="2.7.13.3"/>
    </reaction>
</comment>
<feature type="transmembrane region" description="Helical" evidence="11">
    <location>
        <begin position="163"/>
        <end position="182"/>
    </location>
</feature>
<dbReference type="AlphaFoldDB" id="A0A517U4B8"/>
<evidence type="ECO:0000256" key="4">
    <source>
        <dbReference type="ARBA" id="ARBA00022553"/>
    </source>
</evidence>
<feature type="region of interest" description="Disordered" evidence="10">
    <location>
        <begin position="895"/>
        <end position="933"/>
    </location>
</feature>
<dbReference type="SUPFAM" id="SSF55874">
    <property type="entry name" value="ATPase domain of HSP90 chaperone/DNA topoisomerase II/histidine kinase"/>
    <property type="match status" value="1"/>
</dbReference>
<dbReference type="PROSITE" id="PS50112">
    <property type="entry name" value="PAS"/>
    <property type="match status" value="1"/>
</dbReference>
<evidence type="ECO:0000256" key="6">
    <source>
        <dbReference type="ARBA" id="ARBA00022692"/>
    </source>
</evidence>
<dbReference type="Pfam" id="PF02518">
    <property type="entry name" value="HATPase_c"/>
    <property type="match status" value="1"/>
</dbReference>
<keyword evidence="6 11" id="KW-0812">Transmembrane</keyword>
<feature type="transmembrane region" description="Helical" evidence="11">
    <location>
        <begin position="230"/>
        <end position="249"/>
    </location>
</feature>
<dbReference type="SUPFAM" id="SSF47384">
    <property type="entry name" value="Homodimeric domain of signal transducing histidine kinase"/>
    <property type="match status" value="1"/>
</dbReference>
<dbReference type="SMART" id="SM00387">
    <property type="entry name" value="HATPase_c"/>
    <property type="match status" value="1"/>
</dbReference>
<protein>
    <recommendedName>
        <fullName evidence="3">histidine kinase</fullName>
        <ecNumber evidence="3">2.7.13.3</ecNumber>
    </recommendedName>
</protein>
<keyword evidence="7" id="KW-0418">Kinase</keyword>
<evidence type="ECO:0000259" key="12">
    <source>
        <dbReference type="PROSITE" id="PS50109"/>
    </source>
</evidence>
<evidence type="ECO:0000256" key="8">
    <source>
        <dbReference type="ARBA" id="ARBA00022989"/>
    </source>
</evidence>
<dbReference type="SUPFAM" id="SSF55785">
    <property type="entry name" value="PYP-like sensor domain (PAS domain)"/>
    <property type="match status" value="1"/>
</dbReference>
<feature type="transmembrane region" description="Helical" evidence="11">
    <location>
        <begin position="69"/>
        <end position="88"/>
    </location>
</feature>
<evidence type="ECO:0000256" key="7">
    <source>
        <dbReference type="ARBA" id="ARBA00022777"/>
    </source>
</evidence>
<evidence type="ECO:0000256" key="5">
    <source>
        <dbReference type="ARBA" id="ARBA00022679"/>
    </source>
</evidence>
<keyword evidence="5 15" id="KW-0808">Transferase</keyword>
<dbReference type="PROSITE" id="PS50109">
    <property type="entry name" value="HIS_KIN"/>
    <property type="match status" value="1"/>
</dbReference>
<name>A0A517U4B8_9BACT</name>
<reference evidence="15 16" key="1">
    <citation type="submission" date="2019-02" db="EMBL/GenBank/DDBJ databases">
        <title>Deep-cultivation of Planctomycetes and their phenomic and genomic characterization uncovers novel biology.</title>
        <authorList>
            <person name="Wiegand S."/>
            <person name="Jogler M."/>
            <person name="Boedeker C."/>
            <person name="Pinto D."/>
            <person name="Vollmers J."/>
            <person name="Rivas-Marin E."/>
            <person name="Kohn T."/>
            <person name="Peeters S.H."/>
            <person name="Heuer A."/>
            <person name="Rast P."/>
            <person name="Oberbeckmann S."/>
            <person name="Bunk B."/>
            <person name="Jeske O."/>
            <person name="Meyerdierks A."/>
            <person name="Storesund J.E."/>
            <person name="Kallscheuer N."/>
            <person name="Luecker S."/>
            <person name="Lage O.M."/>
            <person name="Pohl T."/>
            <person name="Merkel B.J."/>
            <person name="Hornburger P."/>
            <person name="Mueller R.-W."/>
            <person name="Bruemmer F."/>
            <person name="Labrenz M."/>
            <person name="Spormann A.M."/>
            <person name="Op den Camp H."/>
            <person name="Overmann J."/>
            <person name="Amann R."/>
            <person name="Jetten M.S.M."/>
            <person name="Mascher T."/>
            <person name="Medema M.H."/>
            <person name="Devos D.P."/>
            <person name="Kaster A.-K."/>
            <person name="Ovreas L."/>
            <person name="Rohde M."/>
            <person name="Galperin M.Y."/>
            <person name="Jogler C."/>
        </authorList>
    </citation>
    <scope>NUCLEOTIDE SEQUENCE [LARGE SCALE GENOMIC DNA]</scope>
    <source>
        <strain evidence="15 16">I41</strain>
    </source>
</reference>
<dbReference type="Gene3D" id="3.30.565.10">
    <property type="entry name" value="Histidine kinase-like ATPase, C-terminal domain"/>
    <property type="match status" value="1"/>
</dbReference>
<dbReference type="Gene3D" id="3.30.450.350">
    <property type="entry name" value="CHASE domain"/>
    <property type="match status" value="1"/>
</dbReference>
<evidence type="ECO:0000256" key="10">
    <source>
        <dbReference type="SAM" id="MobiDB-lite"/>
    </source>
</evidence>
<dbReference type="InterPro" id="IPR036097">
    <property type="entry name" value="HisK_dim/P_sf"/>
</dbReference>
<evidence type="ECO:0000259" key="13">
    <source>
        <dbReference type="PROSITE" id="PS50112"/>
    </source>
</evidence>
<dbReference type="SMART" id="SM00388">
    <property type="entry name" value="HisKA"/>
    <property type="match status" value="1"/>
</dbReference>
<dbReference type="GO" id="GO:0009927">
    <property type="term" value="F:histidine phosphotransfer kinase activity"/>
    <property type="evidence" value="ECO:0007669"/>
    <property type="project" value="TreeGrafter"/>
</dbReference>
<dbReference type="CDD" id="cd00130">
    <property type="entry name" value="PAS"/>
    <property type="match status" value="1"/>
</dbReference>
<dbReference type="InterPro" id="IPR036890">
    <property type="entry name" value="HATPase_C_sf"/>
</dbReference>
<gene>
    <name evidence="15" type="primary">bvgS</name>
    <name evidence="15" type="ORF">I41_46850</name>
</gene>
<organism evidence="15 16">
    <name type="scientific">Lacipirellula limnantheis</name>
    <dbReference type="NCBI Taxonomy" id="2528024"/>
    <lineage>
        <taxon>Bacteria</taxon>
        <taxon>Pseudomonadati</taxon>
        <taxon>Planctomycetota</taxon>
        <taxon>Planctomycetia</taxon>
        <taxon>Pirellulales</taxon>
        <taxon>Lacipirellulaceae</taxon>
        <taxon>Lacipirellula</taxon>
    </lineage>
</organism>
<keyword evidence="16" id="KW-1185">Reference proteome</keyword>
<evidence type="ECO:0000256" key="2">
    <source>
        <dbReference type="ARBA" id="ARBA00004370"/>
    </source>
</evidence>
<dbReference type="InterPro" id="IPR006189">
    <property type="entry name" value="CHASE_dom"/>
</dbReference>
<evidence type="ECO:0000313" key="15">
    <source>
        <dbReference type="EMBL" id="QDT75474.1"/>
    </source>
</evidence>
<dbReference type="OrthoDB" id="231918at2"/>
<dbReference type="InterPro" id="IPR013655">
    <property type="entry name" value="PAS_fold_3"/>
</dbReference>
<dbReference type="PRINTS" id="PR00344">
    <property type="entry name" value="BCTRLSENSOR"/>
</dbReference>
<dbReference type="Pfam" id="PF08447">
    <property type="entry name" value="PAS_3"/>
    <property type="match status" value="1"/>
</dbReference>
<dbReference type="Gene3D" id="1.10.287.130">
    <property type="match status" value="1"/>
</dbReference>
<dbReference type="InterPro" id="IPR035965">
    <property type="entry name" value="PAS-like_dom_sf"/>
</dbReference>
<dbReference type="SMART" id="SM01079">
    <property type="entry name" value="CHASE"/>
    <property type="match status" value="1"/>
</dbReference>
<accession>A0A517U4B8</accession>
<dbReference type="EMBL" id="CP036339">
    <property type="protein sequence ID" value="QDT75474.1"/>
    <property type="molecule type" value="Genomic_DNA"/>
</dbReference>
<comment type="subcellular location">
    <subcellularLocation>
        <location evidence="2">Membrane</location>
    </subcellularLocation>
</comment>
<dbReference type="GO" id="GO:0005886">
    <property type="term" value="C:plasma membrane"/>
    <property type="evidence" value="ECO:0007669"/>
    <property type="project" value="TreeGrafter"/>
</dbReference>
<evidence type="ECO:0000313" key="16">
    <source>
        <dbReference type="Proteomes" id="UP000317909"/>
    </source>
</evidence>
<sequence length="933" mass="101873">MSRRIRLAVADCTFAEVRTMTPTRRYSPVEWCGLAVAAAVAALGATIAISWVAELGGLLQIAASAPPRFNTAVLLGLCGFSLACSILGHRKSAEGLAAGAALLALLGLLHAYQLLDVDVENLLFQPSDRLIERVGRGSVALGSNVCAVAFGLSIWLRQRFKQGAAIALPLGIVICLISWVALNQRFMGAGANSSWPVANGIAVLTAIALLLLGAVTIARACEYLRSANSSYWLSTSIALGMAAASFMIWRELVENESRHLRRETAAASESIRLEVQERLQDRAKAVDRLTLRWSTHDHEARIADAQRLMEDFDGILAMYGVSPDYRVIWVCGPDDALRFLGKTLPPGPRQDAVRQACQTGRFTFTPVVQLNINEPGFIGFAPTYDSDGQTDGCIAAIFLLEPFLEAIAQDRRHVGFEFAVYEANRNAFASTELLPTEPCLAVTTKLDFRGLNWQFVAWPDTLTVAGHYTHAPSLVFATGMLSAMLVGLVIQLRQRAMQRTTEAMRSAEALHFSEQRFDLAVHASRDGIWEWRAGADGYYASPHYREMLGYPFDDAPLSEQTWFARMHPDDLPHVRQAIEDHFQRGATYDVVVRFFNFRNEWVWLRVRGQCACDENGQPIRMAGSIADITEEREAQQTLLRHVETIAASNKALAELAEAAEAAAAAKSTFLRTMSHELRTPLNAIIGFSTGLLRHTRTHGLDAHQRDRIERIAASGQHLLALVNNVLDIAKAEAAEHTVQPEAIDLTDLFDEVISMTEPLLQRKPDVQLLVESVVGLPAPVLDRARLKQILLNLLGNAAKFTDHGTITLSAAYQTNDWRFTVADTGIGISPADQRRVFENFEQVHSAGRNVEGTGLGLAISAAMANAMRGTITLTSQLGVGSQFTLVVPQPAASRAEPTASVGTFPAIVDSPPLDPPATRPRRAFSRAPTRPAG</sequence>
<proteinExistence type="predicted"/>
<keyword evidence="4" id="KW-0597">Phosphoprotein</keyword>
<evidence type="ECO:0000259" key="14">
    <source>
        <dbReference type="PROSITE" id="PS50113"/>
    </source>
</evidence>
<dbReference type="Gene3D" id="3.30.450.20">
    <property type="entry name" value="PAS domain"/>
    <property type="match status" value="1"/>
</dbReference>
<dbReference type="KEGG" id="llh:I41_46850"/>
<dbReference type="SMART" id="SM00091">
    <property type="entry name" value="PAS"/>
    <property type="match status" value="1"/>
</dbReference>
<feature type="transmembrane region" description="Helical" evidence="11">
    <location>
        <begin position="135"/>
        <end position="156"/>
    </location>
</feature>
<evidence type="ECO:0000256" key="11">
    <source>
        <dbReference type="SAM" id="Phobius"/>
    </source>
</evidence>
<dbReference type="Proteomes" id="UP000317909">
    <property type="component" value="Chromosome"/>
</dbReference>
<evidence type="ECO:0000256" key="9">
    <source>
        <dbReference type="ARBA" id="ARBA00023136"/>
    </source>
</evidence>
<dbReference type="EC" id="2.7.13.3" evidence="3"/>
<keyword evidence="9 11" id="KW-0472">Membrane</keyword>
<dbReference type="PROSITE" id="PS50113">
    <property type="entry name" value="PAC"/>
    <property type="match status" value="1"/>
</dbReference>
<dbReference type="InterPro" id="IPR005467">
    <property type="entry name" value="His_kinase_dom"/>
</dbReference>
<dbReference type="InterPro" id="IPR000700">
    <property type="entry name" value="PAS-assoc_C"/>
</dbReference>
<keyword evidence="8 11" id="KW-1133">Transmembrane helix</keyword>
<feature type="domain" description="PAS" evidence="13">
    <location>
        <begin position="513"/>
        <end position="585"/>
    </location>
</feature>
<evidence type="ECO:0000256" key="3">
    <source>
        <dbReference type="ARBA" id="ARBA00012438"/>
    </source>
</evidence>
<evidence type="ECO:0000256" key="1">
    <source>
        <dbReference type="ARBA" id="ARBA00000085"/>
    </source>
</evidence>